<dbReference type="Proteomes" id="UP000183900">
    <property type="component" value="Unassembled WGS sequence"/>
</dbReference>
<evidence type="ECO:0000256" key="1">
    <source>
        <dbReference type="PIRSR" id="PIRSR613078-1"/>
    </source>
</evidence>
<dbReference type="OrthoDB" id="9781415at2"/>
<feature type="active site" description="Proton donor/acceptor" evidence="1">
    <location>
        <position position="109"/>
    </location>
</feature>
<dbReference type="CDD" id="cd07067">
    <property type="entry name" value="HP_PGM_like"/>
    <property type="match status" value="1"/>
</dbReference>
<feature type="binding site" evidence="2">
    <location>
        <begin position="134"/>
        <end position="135"/>
    </location>
    <ligand>
        <name>substrate</name>
    </ligand>
</feature>
<gene>
    <name evidence="3" type="ORF">Ga0061067_103226</name>
</gene>
<dbReference type="RefSeq" id="WP_055455036.1">
    <property type="nucleotide sequence ID" value="NZ_CYHE01000003.1"/>
</dbReference>
<dbReference type="SMART" id="SM00855">
    <property type="entry name" value="PGAM"/>
    <property type="match status" value="1"/>
</dbReference>
<dbReference type="InterPro" id="IPR029033">
    <property type="entry name" value="His_PPase_superfam"/>
</dbReference>
<accession>A0A0K6HUI8</accession>
<evidence type="ECO:0000313" key="3">
    <source>
        <dbReference type="EMBL" id="CUA94569.1"/>
    </source>
</evidence>
<dbReference type="EMBL" id="CYHE01000003">
    <property type="protein sequence ID" value="CUA94569.1"/>
    <property type="molecule type" value="Genomic_DNA"/>
</dbReference>
<reference evidence="4" key="1">
    <citation type="submission" date="2015-08" db="EMBL/GenBank/DDBJ databases">
        <authorList>
            <person name="Varghese N."/>
        </authorList>
    </citation>
    <scope>NUCLEOTIDE SEQUENCE [LARGE SCALE GENOMIC DNA]</scope>
    <source>
        <strain evidence="4">DSM 23407</strain>
    </source>
</reference>
<dbReference type="AlphaFoldDB" id="A0A0K6HUI8"/>
<dbReference type="PANTHER" id="PTHR48100">
    <property type="entry name" value="BROAD-SPECIFICITY PHOSPHATASE YOR283W-RELATED"/>
    <property type="match status" value="1"/>
</dbReference>
<sequence>MADLTETGTLRMKLQVSKLLIFIRHGQTDWNAEGRMQGQKDIPLNDTGRVQARRNGQALASFLAHEGIDPAELRFIASPLGRTRETMDLMREAMGLPAGGYELEPRVKEITFGDWEGRTLEELAASDPELVAQRRSDKWGFVPPQGESYAMLSQRISGWLAEQTEPSVSVIHGGVIRVLRGLLEDIAPAEIPRLDVPQDVVYLWKDGKLSLI</sequence>
<feature type="binding site" evidence="2">
    <location>
        <begin position="24"/>
        <end position="31"/>
    </location>
    <ligand>
        <name>substrate</name>
    </ligand>
</feature>
<evidence type="ECO:0000313" key="4">
    <source>
        <dbReference type="Proteomes" id="UP000183900"/>
    </source>
</evidence>
<dbReference type="GO" id="GO:0016791">
    <property type="term" value="F:phosphatase activity"/>
    <property type="evidence" value="ECO:0007669"/>
    <property type="project" value="TreeGrafter"/>
</dbReference>
<name>A0A0K6HUI8_9HYPH</name>
<dbReference type="SUPFAM" id="SSF53254">
    <property type="entry name" value="Phosphoglycerate mutase-like"/>
    <property type="match status" value="1"/>
</dbReference>
<dbReference type="GO" id="GO:0005737">
    <property type="term" value="C:cytoplasm"/>
    <property type="evidence" value="ECO:0007669"/>
    <property type="project" value="TreeGrafter"/>
</dbReference>
<dbReference type="PANTHER" id="PTHR48100:SF59">
    <property type="entry name" value="ADENOSYLCOBALAMIN_ALPHA-RIBAZOLE PHOSPHATASE"/>
    <property type="match status" value="1"/>
</dbReference>
<dbReference type="Pfam" id="PF00300">
    <property type="entry name" value="His_Phos_1"/>
    <property type="match status" value="1"/>
</dbReference>
<dbReference type="Gene3D" id="3.40.50.1240">
    <property type="entry name" value="Phosphoglycerate mutase-like"/>
    <property type="match status" value="1"/>
</dbReference>
<evidence type="ECO:0000256" key="2">
    <source>
        <dbReference type="PIRSR" id="PIRSR613078-2"/>
    </source>
</evidence>
<dbReference type="PIRSF" id="PIRSF000709">
    <property type="entry name" value="6PFK_2-Ptase"/>
    <property type="match status" value="1"/>
</dbReference>
<keyword evidence="4" id="KW-1185">Reference proteome</keyword>
<protein>
    <submittedName>
        <fullName evidence="3">Broad specificity phosphatase PhoE</fullName>
    </submittedName>
</protein>
<feature type="binding site" evidence="2">
    <location>
        <position position="82"/>
    </location>
    <ligand>
        <name>substrate</name>
    </ligand>
</feature>
<organism evidence="3 4">
    <name type="scientific">Pannonibacter indicus</name>
    <dbReference type="NCBI Taxonomy" id="466044"/>
    <lineage>
        <taxon>Bacteria</taxon>
        <taxon>Pseudomonadati</taxon>
        <taxon>Pseudomonadota</taxon>
        <taxon>Alphaproteobacteria</taxon>
        <taxon>Hyphomicrobiales</taxon>
        <taxon>Stappiaceae</taxon>
        <taxon>Pannonibacter</taxon>
    </lineage>
</organism>
<dbReference type="InterPro" id="IPR013078">
    <property type="entry name" value="His_Pase_superF_clade-1"/>
</dbReference>
<feature type="active site" description="Tele-phosphohistidine intermediate" evidence="1">
    <location>
        <position position="25"/>
    </location>
</feature>
<proteinExistence type="predicted"/>
<dbReference type="InterPro" id="IPR050275">
    <property type="entry name" value="PGM_Phosphatase"/>
</dbReference>